<reference evidence="9" key="1">
    <citation type="submission" date="2013-03" db="EMBL/GenBank/DDBJ databases">
        <title>Genome Sequence of the Profundibacterium mesophilum strain KAUST100406-0324T from Red Sea, a novel genus in the family Rhodobacteraceae.</title>
        <authorList>
            <person name="Essack M."/>
            <person name="Alam I."/>
            <person name="Lafi F."/>
            <person name="Alawi W."/>
            <person name="Kamanu F."/>
            <person name="Al-Suwailem A."/>
            <person name="Lee O.O."/>
            <person name="Xu Y."/>
            <person name="Bajic V."/>
            <person name="Qian P.-Y."/>
            <person name="Archer J."/>
        </authorList>
    </citation>
    <scope>NUCLEOTIDE SEQUENCE</scope>
    <source>
        <strain evidence="9">KAUST100406-0324</strain>
    </source>
</reference>
<evidence type="ECO:0000259" key="8">
    <source>
        <dbReference type="Pfam" id="PF00482"/>
    </source>
</evidence>
<dbReference type="Pfam" id="PF00482">
    <property type="entry name" value="T2SSF"/>
    <property type="match status" value="1"/>
</dbReference>
<dbReference type="PRINTS" id="PR00812">
    <property type="entry name" value="BCTERIALGSPF"/>
</dbReference>
<dbReference type="InterPro" id="IPR042094">
    <property type="entry name" value="T2SS_GspF_sf"/>
</dbReference>
<evidence type="ECO:0000256" key="4">
    <source>
        <dbReference type="ARBA" id="ARBA00022692"/>
    </source>
</evidence>
<evidence type="ECO:0000313" key="10">
    <source>
        <dbReference type="Proteomes" id="UP000698242"/>
    </source>
</evidence>
<dbReference type="Gene3D" id="1.20.81.30">
    <property type="entry name" value="Type II secretion system (T2SS), domain F"/>
    <property type="match status" value="1"/>
</dbReference>
<accession>A0A921NYJ0</accession>
<dbReference type="InterPro" id="IPR003004">
    <property type="entry name" value="GspF/PilC"/>
</dbReference>
<evidence type="ECO:0000256" key="6">
    <source>
        <dbReference type="ARBA" id="ARBA00023136"/>
    </source>
</evidence>
<dbReference type="AlphaFoldDB" id="A0A921NYJ0"/>
<evidence type="ECO:0000256" key="7">
    <source>
        <dbReference type="SAM" id="Phobius"/>
    </source>
</evidence>
<organism evidence="9 10">
    <name type="scientific">Profundibacterium mesophilum KAUST100406-0324</name>
    <dbReference type="NCBI Taxonomy" id="1037889"/>
    <lineage>
        <taxon>Bacteria</taxon>
        <taxon>Pseudomonadati</taxon>
        <taxon>Pseudomonadota</taxon>
        <taxon>Alphaproteobacteria</taxon>
        <taxon>Rhodobacterales</taxon>
        <taxon>Roseobacteraceae</taxon>
        <taxon>Profundibacterium</taxon>
    </lineage>
</organism>
<keyword evidence="10" id="KW-1185">Reference proteome</keyword>
<evidence type="ECO:0000256" key="2">
    <source>
        <dbReference type="ARBA" id="ARBA00005745"/>
    </source>
</evidence>
<dbReference type="EMBL" id="APKE01000022">
    <property type="protein sequence ID" value="KAF0675833.1"/>
    <property type="molecule type" value="Genomic_DNA"/>
</dbReference>
<dbReference type="PANTHER" id="PTHR30012">
    <property type="entry name" value="GENERAL SECRETION PATHWAY PROTEIN"/>
    <property type="match status" value="1"/>
</dbReference>
<feature type="transmembrane region" description="Helical" evidence="7">
    <location>
        <begin position="67"/>
        <end position="100"/>
    </location>
</feature>
<evidence type="ECO:0000256" key="5">
    <source>
        <dbReference type="ARBA" id="ARBA00022989"/>
    </source>
</evidence>
<dbReference type="PANTHER" id="PTHR30012:SF0">
    <property type="entry name" value="TYPE II SECRETION SYSTEM PROTEIN F-RELATED"/>
    <property type="match status" value="1"/>
</dbReference>
<dbReference type="GO" id="GO:0005886">
    <property type="term" value="C:plasma membrane"/>
    <property type="evidence" value="ECO:0007669"/>
    <property type="project" value="UniProtKB-SubCell"/>
</dbReference>
<name>A0A921NYJ0_9RHOB</name>
<evidence type="ECO:0000256" key="3">
    <source>
        <dbReference type="ARBA" id="ARBA00022475"/>
    </source>
</evidence>
<keyword evidence="3" id="KW-1003">Cell membrane</keyword>
<evidence type="ECO:0000256" key="1">
    <source>
        <dbReference type="ARBA" id="ARBA00004651"/>
    </source>
</evidence>
<keyword evidence="5 7" id="KW-1133">Transmembrane helix</keyword>
<comment type="subcellular location">
    <subcellularLocation>
        <location evidence="1">Cell membrane</location>
        <topology evidence="1">Multi-pass membrane protein</topology>
    </subcellularLocation>
</comment>
<comment type="similarity">
    <text evidence="2">Belongs to the GSP F family.</text>
</comment>
<proteinExistence type="inferred from homology"/>
<sequence length="107" mass="10987">MGNSYIKERIAAASARVREGTGLSVALSDAGVFPPMMIAMVASGERSGTLGASLTRAAADQSREIDAWVAAVVALVEPLVLLVMGGIVMLLVLAILLPIVNLNNLVG</sequence>
<keyword evidence="4 7" id="KW-0812">Transmembrane</keyword>
<feature type="domain" description="Type II secretion system protein GspF" evidence="8">
    <location>
        <begin position="3"/>
        <end position="98"/>
    </location>
</feature>
<keyword evidence="6 7" id="KW-0472">Membrane</keyword>
<protein>
    <submittedName>
        <fullName evidence="9">Type II secretion system protein F</fullName>
    </submittedName>
</protein>
<comment type="caution">
    <text evidence="9">The sequence shown here is derived from an EMBL/GenBank/DDBJ whole genome shotgun (WGS) entry which is preliminary data.</text>
</comment>
<dbReference type="Proteomes" id="UP000698242">
    <property type="component" value="Unassembled WGS sequence"/>
</dbReference>
<dbReference type="GO" id="GO:0015628">
    <property type="term" value="P:protein secretion by the type II secretion system"/>
    <property type="evidence" value="ECO:0007669"/>
    <property type="project" value="TreeGrafter"/>
</dbReference>
<dbReference type="InterPro" id="IPR018076">
    <property type="entry name" value="T2SS_GspF_dom"/>
</dbReference>
<evidence type="ECO:0000313" key="9">
    <source>
        <dbReference type="EMBL" id="KAF0675833.1"/>
    </source>
</evidence>
<gene>
    <name evidence="9" type="primary">xcpS</name>
    <name evidence="9" type="ORF">PMES_01919</name>
</gene>